<comment type="function">
    <text evidence="6">Component of the Mediator complex, a coactivator involved in the regulated transcription of nearly all RNA polymerase II-dependent genes. Mediator functions as a bridge to convey information from gene-specific regulatory proteins to the basal RNA polymerase II transcription machinery. Mediator is recruited to promoters by direct interactions with regulatory proteins and serves as a scaffold for the assembly of a functional preinitiation complex with RNA polymerase II and the general transcription factors.</text>
</comment>
<keyword evidence="5 6" id="KW-0539">Nucleus</keyword>
<dbReference type="Proteomes" id="UP000008144">
    <property type="component" value="Unassembled WGS sequence"/>
</dbReference>
<evidence type="ECO:0000256" key="5">
    <source>
        <dbReference type="ARBA" id="ARBA00023242"/>
    </source>
</evidence>
<comment type="subcellular location">
    <subcellularLocation>
        <location evidence="1 6">Nucleus</location>
    </subcellularLocation>
</comment>
<dbReference type="InParanoid" id="F6YJ84"/>
<gene>
    <name evidence="6" type="primary">MED17</name>
</gene>
<reference evidence="8" key="1">
    <citation type="journal article" date="2002" name="Science">
        <title>The draft genome of Ciona intestinalis: insights into chordate and vertebrate origins.</title>
        <authorList>
            <person name="Dehal P."/>
            <person name="Satou Y."/>
            <person name="Campbell R.K."/>
            <person name="Chapman J."/>
            <person name="Degnan B."/>
            <person name="De Tomaso A."/>
            <person name="Davidson B."/>
            <person name="Di Gregorio A."/>
            <person name="Gelpke M."/>
            <person name="Goodstein D.M."/>
            <person name="Harafuji N."/>
            <person name="Hastings K.E."/>
            <person name="Ho I."/>
            <person name="Hotta K."/>
            <person name="Huang W."/>
            <person name="Kawashima T."/>
            <person name="Lemaire P."/>
            <person name="Martinez D."/>
            <person name="Meinertzhagen I.A."/>
            <person name="Necula S."/>
            <person name="Nonaka M."/>
            <person name="Putnam N."/>
            <person name="Rash S."/>
            <person name="Saiga H."/>
            <person name="Satake M."/>
            <person name="Terry A."/>
            <person name="Yamada L."/>
            <person name="Wang H.G."/>
            <person name="Awazu S."/>
            <person name="Azumi K."/>
            <person name="Boore J."/>
            <person name="Branno M."/>
            <person name="Chin-Bow S."/>
            <person name="DeSantis R."/>
            <person name="Doyle S."/>
            <person name="Francino P."/>
            <person name="Keys D.N."/>
            <person name="Haga S."/>
            <person name="Hayashi H."/>
            <person name="Hino K."/>
            <person name="Imai K.S."/>
            <person name="Inaba K."/>
            <person name="Kano S."/>
            <person name="Kobayashi K."/>
            <person name="Kobayashi M."/>
            <person name="Lee B.I."/>
            <person name="Makabe K.W."/>
            <person name="Manohar C."/>
            <person name="Matassi G."/>
            <person name="Medina M."/>
            <person name="Mochizuki Y."/>
            <person name="Mount S."/>
            <person name="Morishita T."/>
            <person name="Miura S."/>
            <person name="Nakayama A."/>
            <person name="Nishizaka S."/>
            <person name="Nomoto H."/>
            <person name="Ohta F."/>
            <person name="Oishi K."/>
            <person name="Rigoutsos I."/>
            <person name="Sano M."/>
            <person name="Sasaki A."/>
            <person name="Sasakura Y."/>
            <person name="Shoguchi E."/>
            <person name="Shin-i T."/>
            <person name="Spagnuolo A."/>
            <person name="Stainier D."/>
            <person name="Suzuki M.M."/>
            <person name="Tassy O."/>
            <person name="Takatori N."/>
            <person name="Tokuoka M."/>
            <person name="Yagi K."/>
            <person name="Yoshizaki F."/>
            <person name="Wada S."/>
            <person name="Zhang C."/>
            <person name="Hyatt P.D."/>
            <person name="Larimer F."/>
            <person name="Detter C."/>
            <person name="Doggett N."/>
            <person name="Glavina T."/>
            <person name="Hawkins T."/>
            <person name="Richardson P."/>
            <person name="Lucas S."/>
            <person name="Kohara Y."/>
            <person name="Levine M."/>
            <person name="Satoh N."/>
            <person name="Rokhsar D.S."/>
        </authorList>
    </citation>
    <scope>NUCLEOTIDE SEQUENCE [LARGE SCALE GENOMIC DNA]</scope>
</reference>
<dbReference type="GO" id="GO:0006357">
    <property type="term" value="P:regulation of transcription by RNA polymerase II"/>
    <property type="evidence" value="ECO:0000318"/>
    <property type="project" value="GO_Central"/>
</dbReference>
<name>F6YJ84_CIOIN</name>
<keyword evidence="6" id="KW-0010">Activator</keyword>
<sequence>MSNPLNVKISLQPLSETKIQEIAYNGRETFIPPLSMSESLTDLANRINFLAEDESDVDQDVERKLTPGKQWPWENIRSHLQSALIEMNVLVDVMAIAQNKRYLMFSSVAKEAETPKPMLQMITKKRCLGAAGKILLDGAERLNKARNEVSTQQNFHAQLLKLRQRWRVRRHGDKILGDLSYRTAGSDFLHHGSFEVVKVSADDMDHDVGNENLPLRVVMSPDLKGRSTISVMIIDTSGTDYITDMASLNYNDEVGFNTSSMHDPSWHKKLCQAQNVLYCKELFAHLTKEAVQYKNVGAIAPIVVIKDTISTEIFPSIRLVVKLIHSMDTDNQQSQTENPSALETVFSLKFTLLQLLQEVHRRKLEISPPRPTSAVLGLTPHMRRAAVQGNTLKQLTLASDKNNISFIESLLKMAKHHVVRKRVVSLIQTVTKSFQDPDVQAHWSTIGNMFESSVRILIASSGFESCYRTVVQLTLYSDHIKALQREGRVLTLSTEYSDLYLYFITLISSHQLQTVQALSKILNWSLLHMAPHAGVCINNSVINRGTMLLASPSNDSKLSLSITHNTDHSISHNVRIQFSKSLDLKLNNQVFTETQDNLTLSSKYLGLGGEWKIVNWQNLHGRHFVQKMETLLTSLVSN</sequence>
<keyword evidence="3 6" id="KW-0805">Transcription regulation</keyword>
<dbReference type="PANTHER" id="PTHR13114:SF7">
    <property type="entry name" value="MEDIATOR OF RNA POLYMERASE II TRANSCRIPTION SUBUNIT 17"/>
    <property type="match status" value="1"/>
</dbReference>
<comment type="similarity">
    <text evidence="2 6">Belongs to the Mediator complex subunit 17 family.</text>
</comment>
<evidence type="ECO:0000313" key="7">
    <source>
        <dbReference type="Ensembl" id="ENSCINP00000003317.3"/>
    </source>
</evidence>
<dbReference type="GO" id="GO:0070847">
    <property type="term" value="C:core mediator complex"/>
    <property type="evidence" value="ECO:0000318"/>
    <property type="project" value="GO_Central"/>
</dbReference>
<comment type="subunit">
    <text evidence="6">Component of the Mediator complex.</text>
</comment>
<dbReference type="GO" id="GO:0003712">
    <property type="term" value="F:transcription coregulator activity"/>
    <property type="evidence" value="ECO:0000318"/>
    <property type="project" value="GO_Central"/>
</dbReference>
<evidence type="ECO:0000313" key="8">
    <source>
        <dbReference type="Proteomes" id="UP000008144"/>
    </source>
</evidence>
<dbReference type="Pfam" id="PF10156">
    <property type="entry name" value="Med17"/>
    <property type="match status" value="1"/>
</dbReference>
<dbReference type="InterPro" id="IPR019313">
    <property type="entry name" value="Mediator_Med17"/>
</dbReference>
<protein>
    <recommendedName>
        <fullName evidence="6">Mediator of RNA polymerase II transcription subunit 17</fullName>
    </recommendedName>
    <alternativeName>
        <fullName evidence="6">Mediator complex subunit 17</fullName>
    </alternativeName>
</protein>
<dbReference type="STRING" id="7719.ENSCINP00000003317"/>
<dbReference type="HOGENOM" id="CLU_028003_1_0_1"/>
<reference evidence="7" key="2">
    <citation type="submission" date="2025-08" db="UniProtKB">
        <authorList>
            <consortium name="Ensembl"/>
        </authorList>
    </citation>
    <scope>IDENTIFICATION</scope>
</reference>
<dbReference type="GO" id="GO:0016592">
    <property type="term" value="C:mediator complex"/>
    <property type="evidence" value="ECO:0000318"/>
    <property type="project" value="GO_Central"/>
</dbReference>
<evidence type="ECO:0000256" key="2">
    <source>
        <dbReference type="ARBA" id="ARBA00005635"/>
    </source>
</evidence>
<proteinExistence type="inferred from homology"/>
<dbReference type="GeneTree" id="ENSGT00390000011810"/>
<keyword evidence="4 6" id="KW-0804">Transcription</keyword>
<dbReference type="Ensembl" id="ENSCINT00000003317.3">
    <property type="protein sequence ID" value="ENSCINP00000003317.3"/>
    <property type="gene ID" value="ENSCING00000001648.3"/>
</dbReference>
<dbReference type="OMA" id="HMSYEPQ"/>
<dbReference type="PANTHER" id="PTHR13114">
    <property type="entry name" value="MEDIATOR OF RNA POLYMERASE II TRANSCRIPTION SUBUNIT 17"/>
    <property type="match status" value="1"/>
</dbReference>
<dbReference type="AlphaFoldDB" id="F6YJ84"/>
<evidence type="ECO:0000256" key="6">
    <source>
        <dbReference type="RuleBase" id="RU364140"/>
    </source>
</evidence>
<evidence type="ECO:0000256" key="1">
    <source>
        <dbReference type="ARBA" id="ARBA00004123"/>
    </source>
</evidence>
<accession>F6YJ84</accession>
<evidence type="ECO:0000256" key="3">
    <source>
        <dbReference type="ARBA" id="ARBA00023015"/>
    </source>
</evidence>
<reference evidence="7" key="3">
    <citation type="submission" date="2025-09" db="UniProtKB">
        <authorList>
            <consortium name="Ensembl"/>
        </authorList>
    </citation>
    <scope>IDENTIFICATION</scope>
</reference>
<keyword evidence="8" id="KW-1185">Reference proteome</keyword>
<dbReference type="FunCoup" id="F6YJ84">
    <property type="interactions" value="231"/>
</dbReference>
<evidence type="ECO:0000256" key="4">
    <source>
        <dbReference type="ARBA" id="ARBA00023163"/>
    </source>
</evidence>
<organism evidence="7 8">
    <name type="scientific">Ciona intestinalis</name>
    <name type="common">Transparent sea squirt</name>
    <name type="synonym">Ascidia intestinalis</name>
    <dbReference type="NCBI Taxonomy" id="7719"/>
    <lineage>
        <taxon>Eukaryota</taxon>
        <taxon>Metazoa</taxon>
        <taxon>Chordata</taxon>
        <taxon>Tunicata</taxon>
        <taxon>Ascidiacea</taxon>
        <taxon>Phlebobranchia</taxon>
        <taxon>Cionidae</taxon>
        <taxon>Ciona</taxon>
    </lineage>
</organism>